<evidence type="ECO:0000313" key="10">
    <source>
        <dbReference type="EMBL" id="MBM6912546.1"/>
    </source>
</evidence>
<keyword evidence="8 9" id="KW-0739">Sodium transport</keyword>
<feature type="transmembrane region" description="Helical" evidence="9">
    <location>
        <begin position="86"/>
        <end position="105"/>
    </location>
</feature>
<comment type="caution">
    <text evidence="10">The sequence shown here is derived from an EMBL/GenBank/DDBJ whole genome shotgun (WGS) entry which is preliminary data.</text>
</comment>
<evidence type="ECO:0000256" key="2">
    <source>
        <dbReference type="ARBA" id="ARBA00022449"/>
    </source>
</evidence>
<dbReference type="InterPro" id="IPR023171">
    <property type="entry name" value="Na/H_antiporter_dom_sf"/>
</dbReference>
<comment type="catalytic activity">
    <reaction evidence="9">
        <text>Na(+)(in) + 2 H(+)(out) = Na(+)(out) + 2 H(+)(in)</text>
        <dbReference type="Rhea" id="RHEA:29251"/>
        <dbReference type="ChEBI" id="CHEBI:15378"/>
        <dbReference type="ChEBI" id="CHEBI:29101"/>
    </reaction>
</comment>
<evidence type="ECO:0000256" key="9">
    <source>
        <dbReference type="HAMAP-Rule" id="MF_01844"/>
    </source>
</evidence>
<feature type="transmembrane region" description="Helical" evidence="9">
    <location>
        <begin position="248"/>
        <end position="270"/>
    </location>
</feature>
<feature type="transmembrane region" description="Helical" evidence="9">
    <location>
        <begin position="145"/>
        <end position="166"/>
    </location>
</feature>
<dbReference type="RefSeq" id="WP_028256115.1">
    <property type="nucleotide sequence ID" value="NZ_JACJLA010000005.1"/>
</dbReference>
<gene>
    <name evidence="9 10" type="primary">nhaA</name>
    <name evidence="10" type="ORF">H6A01_04290</name>
</gene>
<proteinExistence type="inferred from homology"/>
<comment type="similarity">
    <text evidence="9">Belongs to the NhaA Na(+)/H(+) (TC 2.A.33) antiporter family.</text>
</comment>
<accession>A0ABS2GEG2</accession>
<dbReference type="PANTHER" id="PTHR30341">
    <property type="entry name" value="SODIUM ION/PROTON ANTIPORTER NHAA-RELATED"/>
    <property type="match status" value="1"/>
</dbReference>
<keyword evidence="6 9" id="KW-0915">Sodium</keyword>
<evidence type="ECO:0000256" key="1">
    <source>
        <dbReference type="ARBA" id="ARBA00004429"/>
    </source>
</evidence>
<keyword evidence="11" id="KW-1185">Reference proteome</keyword>
<feature type="transmembrane region" description="Helical" evidence="9">
    <location>
        <begin position="282"/>
        <end position="306"/>
    </location>
</feature>
<comment type="subcellular location">
    <subcellularLocation>
        <location evidence="1">Cell inner membrane</location>
        <topology evidence="1">Multi-pass membrane protein</topology>
    </subcellularLocation>
    <subcellularLocation>
        <location evidence="9">Cell membrane</location>
        <topology evidence="9">Multi-pass membrane protein</topology>
    </subcellularLocation>
</comment>
<evidence type="ECO:0000256" key="4">
    <source>
        <dbReference type="ARBA" id="ARBA00022692"/>
    </source>
</evidence>
<keyword evidence="5 9" id="KW-1133">Transmembrane helix</keyword>
<name>A0ABS2GEG2_9FIRM</name>
<keyword evidence="4 9" id="KW-0812">Transmembrane</keyword>
<evidence type="ECO:0000256" key="6">
    <source>
        <dbReference type="ARBA" id="ARBA00023053"/>
    </source>
</evidence>
<feature type="transmembrane region" description="Helical" evidence="9">
    <location>
        <begin position="355"/>
        <end position="376"/>
    </location>
</feature>
<feature type="transmembrane region" description="Helical" evidence="9">
    <location>
        <begin position="172"/>
        <end position="188"/>
    </location>
</feature>
<evidence type="ECO:0000256" key="3">
    <source>
        <dbReference type="ARBA" id="ARBA00022475"/>
    </source>
</evidence>
<comment type="function">
    <text evidence="9">Na(+)/H(+) antiporter that extrudes sodium in exchange for external protons.</text>
</comment>
<evidence type="ECO:0000313" key="11">
    <source>
        <dbReference type="Proteomes" id="UP000707138"/>
    </source>
</evidence>
<sequence>MSRLVFFFQSASAGGVLLFVAAVFGIIMANSPLAPVYFNFLHMKAGPLDVHLWINDVLMAIFFLLVGLEVKREMVHGELNTNAKRFLPGIGAFFGLCVPAIIYGVLNGGNPEYIHGWAIPTATDIAFAIGIVSILGSRVPVAMKVFLTTLAVMDDLMAIVIIAIFYTDTLQFFFLFAAALIFIALMYINKKNYVRPVPYILLGIGLWFCIFQSGLHATLAGVILAMTIPFHGERDGRHISPVVEWEHALSNWVTFLIVPIFGFANTGVPMGDVSLGDLVHPVVLGVAGGLFVGKQIGVFGTMYVLVKTNIVPMPDKTNWVHVYGIALCCGIGFTMSLFVNLLAFPPGHAQEMAKIGIFIGSVLSGICGYIVLRFIAKPAEPQLSNS</sequence>
<protein>
    <recommendedName>
        <fullName evidence="9">Na(+)/H(+) antiporter NhaA</fullName>
    </recommendedName>
    <alternativeName>
        <fullName evidence="9">Sodium/proton antiporter NhaA</fullName>
    </alternativeName>
</protein>
<keyword evidence="3 9" id="KW-1003">Cell membrane</keyword>
<dbReference type="NCBIfam" id="NF007111">
    <property type="entry name" value="PRK09560.1"/>
    <property type="match status" value="1"/>
</dbReference>
<feature type="transmembrane region" description="Helical" evidence="9">
    <location>
        <begin position="200"/>
        <end position="228"/>
    </location>
</feature>
<dbReference type="PANTHER" id="PTHR30341:SF0">
    <property type="entry name" value="NA(+)_H(+) ANTIPORTER NHAA"/>
    <property type="match status" value="1"/>
</dbReference>
<keyword evidence="9" id="KW-0406">Ion transport</keyword>
<feature type="transmembrane region" description="Helical" evidence="9">
    <location>
        <begin position="117"/>
        <end position="136"/>
    </location>
</feature>
<dbReference type="HAMAP" id="MF_01844">
    <property type="entry name" value="NhaA"/>
    <property type="match status" value="1"/>
</dbReference>
<feature type="transmembrane region" description="Helical" evidence="9">
    <location>
        <begin position="318"/>
        <end position="343"/>
    </location>
</feature>
<feature type="transmembrane region" description="Helical" evidence="9">
    <location>
        <begin position="50"/>
        <end position="66"/>
    </location>
</feature>
<evidence type="ECO:0000256" key="7">
    <source>
        <dbReference type="ARBA" id="ARBA00023136"/>
    </source>
</evidence>
<dbReference type="Gene3D" id="1.20.1530.10">
    <property type="entry name" value="Na+/H+ antiporter like domain"/>
    <property type="match status" value="1"/>
</dbReference>
<keyword evidence="7 9" id="KW-0472">Membrane</keyword>
<dbReference type="NCBIfam" id="NF007112">
    <property type="entry name" value="PRK09561.1"/>
    <property type="match status" value="1"/>
</dbReference>
<evidence type="ECO:0000256" key="5">
    <source>
        <dbReference type="ARBA" id="ARBA00022989"/>
    </source>
</evidence>
<dbReference type="EMBL" id="JACJLA010000005">
    <property type="protein sequence ID" value="MBM6912546.1"/>
    <property type="molecule type" value="Genomic_DNA"/>
</dbReference>
<dbReference type="NCBIfam" id="TIGR00773">
    <property type="entry name" value="NhaA"/>
    <property type="match status" value="1"/>
</dbReference>
<feature type="transmembrane region" description="Helical" evidence="9">
    <location>
        <begin position="7"/>
        <end position="30"/>
    </location>
</feature>
<organism evidence="10 11">
    <name type="scientific">Veillonella magna</name>
    <dbReference type="NCBI Taxonomy" id="464322"/>
    <lineage>
        <taxon>Bacteria</taxon>
        <taxon>Bacillati</taxon>
        <taxon>Bacillota</taxon>
        <taxon>Negativicutes</taxon>
        <taxon>Veillonellales</taxon>
        <taxon>Veillonellaceae</taxon>
        <taxon>Veillonella</taxon>
    </lineage>
</organism>
<reference evidence="10 11" key="1">
    <citation type="journal article" date="2021" name="Sci. Rep.">
        <title>The distribution of antibiotic resistance genes in chicken gut microbiota commensals.</title>
        <authorList>
            <person name="Juricova H."/>
            <person name="Matiasovicova J."/>
            <person name="Kubasova T."/>
            <person name="Cejkova D."/>
            <person name="Rychlik I."/>
        </authorList>
    </citation>
    <scope>NUCLEOTIDE SEQUENCE [LARGE SCALE GENOMIC DNA]</scope>
    <source>
        <strain evidence="10 11">An537</strain>
    </source>
</reference>
<keyword evidence="9" id="KW-0813">Transport</keyword>
<dbReference type="InterPro" id="IPR004670">
    <property type="entry name" value="NhaA"/>
</dbReference>
<dbReference type="Proteomes" id="UP000707138">
    <property type="component" value="Unassembled WGS sequence"/>
</dbReference>
<evidence type="ECO:0000256" key="8">
    <source>
        <dbReference type="ARBA" id="ARBA00023201"/>
    </source>
</evidence>
<keyword evidence="2 9" id="KW-0050">Antiport</keyword>
<dbReference type="Pfam" id="PF06965">
    <property type="entry name" value="Na_H_antiport_1"/>
    <property type="match status" value="1"/>
</dbReference>